<evidence type="ECO:0000313" key="4">
    <source>
        <dbReference type="RefSeq" id="XP_010920416.1"/>
    </source>
</evidence>
<dbReference type="KEGG" id="egu:105044291"/>
<reference evidence="4" key="1">
    <citation type="submission" date="2025-08" db="UniProtKB">
        <authorList>
            <consortium name="RefSeq"/>
        </authorList>
    </citation>
    <scope>IDENTIFICATION</scope>
</reference>
<dbReference type="OrthoDB" id="1917735at2759"/>
<sequence length="152" mass="17156">MAGRSEHAYRLFTPVTGRESKVLASDEFDEADVWECALESRPAEHHKPVPAVARTGRKKTEKRDRVPAAPASIPMNIPEWSKILREEYIGNNSWRDLDDEGEGSGPVIPPHELLWRSRGASFSVHEGIGRTLKGRDLSRLRNAVWEKVGFED</sequence>
<evidence type="ECO:0000256" key="1">
    <source>
        <dbReference type="ARBA" id="ARBA00034773"/>
    </source>
</evidence>
<proteinExistence type="inferred from homology"/>
<dbReference type="Proteomes" id="UP000504607">
    <property type="component" value="Chromosome 4"/>
</dbReference>
<name>A0A6I9R6C0_ELAGV</name>
<dbReference type="GO" id="GO:0010150">
    <property type="term" value="P:leaf senescence"/>
    <property type="evidence" value="ECO:0007669"/>
    <property type="project" value="UniProtKB-ARBA"/>
</dbReference>
<gene>
    <name evidence="4" type="primary">LOC105044291</name>
</gene>
<accession>A0A6I9R6C0</accession>
<dbReference type="Pfam" id="PF04520">
    <property type="entry name" value="Senescence_reg"/>
    <property type="match status" value="1"/>
</dbReference>
<keyword evidence="3" id="KW-1185">Reference proteome</keyword>
<dbReference type="RefSeq" id="XP_010920416.1">
    <property type="nucleotide sequence ID" value="XM_010922114.3"/>
</dbReference>
<comment type="similarity">
    <text evidence="1">Belongs to the senescence regulator S40 family.</text>
</comment>
<dbReference type="FunCoup" id="A0A6I9R6C0">
    <property type="interactions" value="1170"/>
</dbReference>
<dbReference type="PANTHER" id="PTHR46525:SF2">
    <property type="entry name" value="EMB|CAB72159.1"/>
    <property type="match status" value="1"/>
</dbReference>
<dbReference type="GeneID" id="105044291"/>
<dbReference type="InParanoid" id="A0A6I9R6C0"/>
<dbReference type="InterPro" id="IPR007608">
    <property type="entry name" value="Senescence_reg_S40"/>
</dbReference>
<feature type="region of interest" description="Disordered" evidence="2">
    <location>
        <begin position="44"/>
        <end position="72"/>
    </location>
</feature>
<evidence type="ECO:0000313" key="3">
    <source>
        <dbReference type="Proteomes" id="UP000504607"/>
    </source>
</evidence>
<organism evidence="3 4">
    <name type="scientific">Elaeis guineensis var. tenera</name>
    <name type="common">Oil palm</name>
    <dbReference type="NCBI Taxonomy" id="51953"/>
    <lineage>
        <taxon>Eukaryota</taxon>
        <taxon>Viridiplantae</taxon>
        <taxon>Streptophyta</taxon>
        <taxon>Embryophyta</taxon>
        <taxon>Tracheophyta</taxon>
        <taxon>Spermatophyta</taxon>
        <taxon>Magnoliopsida</taxon>
        <taxon>Liliopsida</taxon>
        <taxon>Arecaceae</taxon>
        <taxon>Arecoideae</taxon>
        <taxon>Cocoseae</taxon>
        <taxon>Elaeidinae</taxon>
        <taxon>Elaeis</taxon>
    </lineage>
</organism>
<protein>
    <submittedName>
        <fullName evidence="4">Uncharacterized protein LOC105044291</fullName>
    </submittedName>
</protein>
<dbReference type="PANTHER" id="PTHR46525">
    <property type="entry name" value="EMB|CAB72159.1"/>
    <property type="match status" value="1"/>
</dbReference>
<evidence type="ECO:0000256" key="2">
    <source>
        <dbReference type="SAM" id="MobiDB-lite"/>
    </source>
</evidence>
<dbReference type="AlphaFoldDB" id="A0A6I9R6C0"/>